<dbReference type="AlphaFoldDB" id="A0A0A7KTM7"/>
<evidence type="ECO:0000313" key="1">
    <source>
        <dbReference type="EMBL" id="AIZ49568.1"/>
    </source>
</evidence>
<proteinExistence type="predicted"/>
<name>A0A0A7KTM7_AERSS</name>
<dbReference type="NCBIfam" id="NF046101">
    <property type="entry name" value="PA3496_fam"/>
    <property type="match status" value="1"/>
</dbReference>
<dbReference type="InterPro" id="IPR058059">
    <property type="entry name" value="PA3496-like"/>
</dbReference>
<reference evidence="1" key="1">
    <citation type="submission" date="2014-03" db="EMBL/GenBank/DDBJ databases">
        <authorList>
            <person name="Emond-Rheault J.-G."/>
            <person name="Trudel M.V."/>
            <person name="Vincent A.T."/>
            <person name="Brochu F."/>
            <person name="Boyle B."/>
            <person name="Tanaka K.H."/>
            <person name="Attere S.A."/>
            <person name="Jubinville E."/>
            <person name="Frenette M."/>
            <person name="Derome N."/>
            <person name="Charette S.J."/>
        </authorList>
    </citation>
    <scope>NUCLEOTIDE SEQUENCE</scope>
    <source>
        <strain evidence="1">01-B526</strain>
    </source>
</reference>
<organism evidence="1">
    <name type="scientific">Aeromonas salmonicida subsp. salmonicida</name>
    <dbReference type="NCBI Taxonomy" id="29491"/>
    <lineage>
        <taxon>Bacteria</taxon>
        <taxon>Pseudomonadati</taxon>
        <taxon>Pseudomonadota</taxon>
        <taxon>Gammaproteobacteria</taxon>
        <taxon>Aeromonadales</taxon>
        <taxon>Aeromonadaceae</taxon>
        <taxon>Aeromonas</taxon>
    </lineage>
</organism>
<dbReference type="RefSeq" id="WP_005310202.1">
    <property type="nucleotide sequence ID" value="NZ_CP038102.1"/>
</dbReference>
<protein>
    <submittedName>
        <fullName evidence="1">Uncharacterized protein</fullName>
    </submittedName>
</protein>
<sequence>MKPLTEAQLMGFRGAMVPPTRRKYHVDAAPSAEQARMARNKASARRAIEEYHEARALRHEMEM</sequence>
<reference evidence="1" key="2">
    <citation type="journal article" date="2015" name="Vet. Microbiol.">
        <title>Variants of a genomic island in Aeromonas salmonicida subsp. salmonicida link isolates with their geographical origins.</title>
        <authorList>
            <person name="Emond-Rheault J.G."/>
            <person name="Vincent A.T."/>
            <person name="Trudel M.V."/>
            <person name="Brochu F."/>
            <person name="Boyle B."/>
            <person name="Tanaka K.H."/>
            <person name="Attere S.A."/>
            <person name="Jubinville E."/>
            <person name="Loch T.P."/>
            <person name="Winters A.D."/>
            <person name="Faisal M."/>
            <person name="Frenette M."/>
            <person name="Derome N."/>
            <person name="Charette S.J."/>
        </authorList>
    </citation>
    <scope>NUCLEOTIDE SEQUENCE</scope>
    <source>
        <strain evidence="1">01-B526</strain>
    </source>
</reference>
<accession>A0A0A7KTM7</accession>
<dbReference type="EMBL" id="KJ626178">
    <property type="protein sequence ID" value="AIZ49568.1"/>
    <property type="molecule type" value="Genomic_DNA"/>
</dbReference>